<evidence type="ECO:0000313" key="4">
    <source>
        <dbReference type="EMBL" id="PTL37752.1"/>
    </source>
</evidence>
<evidence type="ECO:0000256" key="1">
    <source>
        <dbReference type="ARBA" id="ARBA00022490"/>
    </source>
</evidence>
<dbReference type="Gene3D" id="3.10.20.10">
    <property type="match status" value="1"/>
</dbReference>
<feature type="binding site" evidence="3">
    <location>
        <begin position="254"/>
        <end position="259"/>
    </location>
    <ligand>
        <name>Mo-bis(molybdopterin guanine dinucleotide)</name>
        <dbReference type="ChEBI" id="CHEBI:60539"/>
    </ligand>
</feature>
<gene>
    <name evidence="3" type="primary">fdhD</name>
    <name evidence="4" type="ORF">C6Y45_14910</name>
</gene>
<dbReference type="EMBL" id="PZJJ01000035">
    <property type="protein sequence ID" value="PTL37752.1"/>
    <property type="molecule type" value="Genomic_DNA"/>
</dbReference>
<evidence type="ECO:0000313" key="5">
    <source>
        <dbReference type="Proteomes" id="UP000240509"/>
    </source>
</evidence>
<dbReference type="InterPro" id="IPR003786">
    <property type="entry name" value="FdhD"/>
</dbReference>
<dbReference type="PANTHER" id="PTHR30592:SF1">
    <property type="entry name" value="SULFUR CARRIER PROTEIN FDHD"/>
    <property type="match status" value="1"/>
</dbReference>
<evidence type="ECO:0000256" key="2">
    <source>
        <dbReference type="ARBA" id="ARBA00023150"/>
    </source>
</evidence>
<reference evidence="4 5" key="1">
    <citation type="submission" date="2018-03" db="EMBL/GenBank/DDBJ databases">
        <title>Alkalicoccus saliphilus sp. nov., isolated from a mineral pool.</title>
        <authorList>
            <person name="Zhao B."/>
        </authorList>
    </citation>
    <scope>NUCLEOTIDE SEQUENCE [LARGE SCALE GENOMIC DNA]</scope>
    <source>
        <strain evidence="4 5">6AG</strain>
    </source>
</reference>
<keyword evidence="5" id="KW-1185">Reference proteome</keyword>
<feature type="active site" description="Cysteine persulfide intermediate" evidence="3">
    <location>
        <position position="116"/>
    </location>
</feature>
<dbReference type="GO" id="GO:0006777">
    <property type="term" value="P:Mo-molybdopterin cofactor biosynthetic process"/>
    <property type="evidence" value="ECO:0007669"/>
    <property type="project" value="UniProtKB-UniRule"/>
</dbReference>
<dbReference type="Proteomes" id="UP000240509">
    <property type="component" value="Unassembled WGS sequence"/>
</dbReference>
<dbReference type="AlphaFoldDB" id="A0A2T4U2X2"/>
<proteinExistence type="inferred from homology"/>
<dbReference type="OrthoDB" id="9782042at2"/>
<accession>A0A2T4U2X2</accession>
<evidence type="ECO:0000256" key="3">
    <source>
        <dbReference type="HAMAP-Rule" id="MF_00187"/>
    </source>
</evidence>
<comment type="similarity">
    <text evidence="3">Belongs to the FdhD family.</text>
</comment>
<keyword evidence="1 3" id="KW-0963">Cytoplasm</keyword>
<sequence>MSGKENISVEQERVSEKRSIVTYENGEWQTPDDEVAVEAPLTIYVNGEEFATLLCTPSYLEDMTYGFLLSEGVIRSADDVTSLDISAERGLVYAELKEFRPVDRLGVSKRVIGSCCGKSRQFYFENDRRTARTVRSDVHITPDQCLQLMKDMQEGSEDFHNTGGLHNVSLGTPEGLLLTRSDIGRHNGLDKLFGYCVRNRIPLKDKVIVFSGRLSSEVLLKVSKIGVGIVLSKSAPTSLALDLAEDLGITAVGFIRRNRFNVYTHAGRISS</sequence>
<comment type="function">
    <text evidence="3">Required for formate dehydrogenase (FDH) activity. Acts as a sulfur carrier protein that transfers sulfur from IscS to the molybdenum cofactor prior to its insertion into FDH.</text>
</comment>
<dbReference type="SUPFAM" id="SSF53927">
    <property type="entry name" value="Cytidine deaminase-like"/>
    <property type="match status" value="1"/>
</dbReference>
<name>A0A2T4U2X2_9BACI</name>
<organism evidence="4 5">
    <name type="scientific">Alkalicoccus saliphilus</name>
    <dbReference type="NCBI Taxonomy" id="200989"/>
    <lineage>
        <taxon>Bacteria</taxon>
        <taxon>Bacillati</taxon>
        <taxon>Bacillota</taxon>
        <taxon>Bacilli</taxon>
        <taxon>Bacillales</taxon>
        <taxon>Bacillaceae</taxon>
        <taxon>Alkalicoccus</taxon>
    </lineage>
</organism>
<dbReference type="GO" id="GO:0005737">
    <property type="term" value="C:cytoplasm"/>
    <property type="evidence" value="ECO:0007669"/>
    <property type="project" value="UniProtKB-SubCell"/>
</dbReference>
<comment type="caution">
    <text evidence="4">The sequence shown here is derived from an EMBL/GenBank/DDBJ whole genome shotgun (WGS) entry which is preliminary data.</text>
</comment>
<dbReference type="PANTHER" id="PTHR30592">
    <property type="entry name" value="FORMATE DEHYDROGENASE"/>
    <property type="match status" value="1"/>
</dbReference>
<dbReference type="InterPro" id="IPR016193">
    <property type="entry name" value="Cytidine_deaminase-like"/>
</dbReference>
<keyword evidence="2 3" id="KW-0501">Molybdenum cofactor biosynthesis</keyword>
<keyword evidence="4" id="KW-0808">Transferase</keyword>
<dbReference type="Gene3D" id="3.40.140.10">
    <property type="entry name" value="Cytidine Deaminase, domain 2"/>
    <property type="match status" value="1"/>
</dbReference>
<dbReference type="GO" id="GO:0097163">
    <property type="term" value="F:sulfur carrier activity"/>
    <property type="evidence" value="ECO:0007669"/>
    <property type="project" value="UniProtKB-UniRule"/>
</dbReference>
<dbReference type="NCBIfam" id="TIGR00129">
    <property type="entry name" value="fdhD_narQ"/>
    <property type="match status" value="1"/>
</dbReference>
<comment type="subcellular location">
    <subcellularLocation>
        <location evidence="3">Cytoplasm</location>
    </subcellularLocation>
</comment>
<dbReference type="GO" id="GO:0016783">
    <property type="term" value="F:sulfurtransferase activity"/>
    <property type="evidence" value="ECO:0007669"/>
    <property type="project" value="InterPro"/>
</dbReference>
<dbReference type="Pfam" id="PF02634">
    <property type="entry name" value="FdhD-NarQ"/>
    <property type="match status" value="1"/>
</dbReference>
<dbReference type="HAMAP" id="MF_00187">
    <property type="entry name" value="FdhD"/>
    <property type="match status" value="1"/>
</dbReference>
<dbReference type="RefSeq" id="WP_107586031.1">
    <property type="nucleotide sequence ID" value="NZ_PZJJ01000035.1"/>
</dbReference>
<protein>
    <recommendedName>
        <fullName evidence="3">Sulfur carrier protein FdhD</fullName>
    </recommendedName>
</protein>
<dbReference type="PIRSF" id="PIRSF015626">
    <property type="entry name" value="FdhD"/>
    <property type="match status" value="1"/>
</dbReference>